<dbReference type="Proteomes" id="UP000605992">
    <property type="component" value="Unassembled WGS sequence"/>
</dbReference>
<sequence length="1174" mass="123274">MAATVYRFLPWTRRGLVAALPNDGAPDQRPELAVKVVVAGAGEVPTSVRLHGPGDVVGIDPNQVVRTYPRPYTTDAEPNYLAAVDLDAPELPWLFTPRGVPGSGHLPPWVVLVVVEDKPGVSLTVPAGAPLPQLRIESGAADELPDLTDSWAWAHVQLVEPSTATPSAQDVAIALAADPDRNVGRLVCPRRLAPRRRWIAALVPAFDVGRVRGLGGTPAPDAKVGPAWEPGQDTVTLPVYFHWEFQTGPEGDFESLAQRLKPHKAATTVGLVPMHVGEGAPPIQVPTDQNRHLDMDGALRAPAQSDGRLSDVPVALRAGLKEVTRTLADAADGVLDGQTLADASRQPVGPPVYASSHVRRWRVLDGEDPEDAEWFRELNLDPRARVAAGLGTECVRVNQEDIANAAWRQVGDVTAAEAALQRAALGALVSGSFFRRHVAPMPDEALLPLAGPMAPRTPFAGRSLTATIARTSLPDAVVDAGFRRALGPAGRAVARSARRLGVPIGAVRPGLVSALAKGRKDLDATRFPRPVLSGVRPDALTGGDLSAIGLPVQVAPEVLTRLAASARLLSAGPVEESKRLVIRDEVRTVGLIGQAHVEAARLLASQAAGTLAGAIASGARPDVPAVATVAAASMLDAMVAQSALALAATRAGGGGVGLLVEGPAFPAGAAALDVTAPPVAVGVLDLDAGNTLVVRTGAGQANIPVAVLDSNLSGADLGGVLSRLPVGVFRGGRSGVPVDRTTLPVVRAGGTVAVLPENVRPGNVRPGDALPLRRGGLSPVLRGPVTVGPRVVPDPVVVGPVRPTVPGDRPTIVVPPLIRDAQVISRFEAALTLQRNVTVIATPTPVATLVPYDLAAAATAIRTHVDPSVAQPLRRDALVAFAGRAIGALRGIGEEFTVDGWWATHALDRIMAYPTFPVAASDYLSSYDSTRFCPGVDTVPSDSVTLLETNPRFIAAFMAGLNHETNRELLWRGFPTDSRGTPFRHFWRRLDGKDDIPPIHGWRLGRLAEQTTDPKGNLVLLVRGDLLRRYPNTIVVAMPAAAERKPDHDKVVKPVFAGRFDPDVSFFGFPLVDSDLQQGRGWFFALMEPVTEPRFGLDETKGASSGGGVSTANALAWTDTDVPEGGHLGTETFGPLGLDPGTAGAGDVAATLFQRPFALYVHAKHLVDPLPVQQ</sequence>
<reference evidence="1" key="1">
    <citation type="submission" date="2021-01" db="EMBL/GenBank/DDBJ databases">
        <title>Whole genome shotgun sequence of Planotetraspora thailandica NBRC 104271.</title>
        <authorList>
            <person name="Komaki H."/>
            <person name="Tamura T."/>
        </authorList>
    </citation>
    <scope>NUCLEOTIDE SEQUENCE</scope>
    <source>
        <strain evidence="1">NBRC 104271</strain>
    </source>
</reference>
<name>A0A8J3XTD9_9ACTN</name>
<gene>
    <name evidence="1" type="ORF">Pth03_26360</name>
</gene>
<protein>
    <submittedName>
        <fullName evidence="1">Uncharacterized protein</fullName>
    </submittedName>
</protein>
<dbReference type="AlphaFoldDB" id="A0A8J3XTD9"/>
<dbReference type="RefSeq" id="WP_203944486.1">
    <property type="nucleotide sequence ID" value="NZ_BOOR01000016.1"/>
</dbReference>
<comment type="caution">
    <text evidence="1">The sequence shown here is derived from an EMBL/GenBank/DDBJ whole genome shotgun (WGS) entry which is preliminary data.</text>
</comment>
<organism evidence="1 2">
    <name type="scientific">Planotetraspora thailandica</name>
    <dbReference type="NCBI Taxonomy" id="487172"/>
    <lineage>
        <taxon>Bacteria</taxon>
        <taxon>Bacillati</taxon>
        <taxon>Actinomycetota</taxon>
        <taxon>Actinomycetes</taxon>
        <taxon>Streptosporangiales</taxon>
        <taxon>Streptosporangiaceae</taxon>
        <taxon>Planotetraspora</taxon>
    </lineage>
</organism>
<evidence type="ECO:0000313" key="1">
    <source>
        <dbReference type="EMBL" id="GII54247.1"/>
    </source>
</evidence>
<accession>A0A8J3XTD9</accession>
<dbReference type="EMBL" id="BOOR01000016">
    <property type="protein sequence ID" value="GII54247.1"/>
    <property type="molecule type" value="Genomic_DNA"/>
</dbReference>
<proteinExistence type="predicted"/>
<evidence type="ECO:0000313" key="2">
    <source>
        <dbReference type="Proteomes" id="UP000605992"/>
    </source>
</evidence>
<keyword evidence="2" id="KW-1185">Reference proteome</keyword>